<dbReference type="Gene3D" id="2.40.100.10">
    <property type="entry name" value="Cyclophilin-like"/>
    <property type="match status" value="1"/>
</dbReference>
<dbReference type="EMBL" id="CAQQ02391766">
    <property type="status" value="NOT_ANNOTATED_CDS"/>
    <property type="molecule type" value="Genomic_DNA"/>
</dbReference>
<evidence type="ECO:0000313" key="3">
    <source>
        <dbReference type="Proteomes" id="UP000015102"/>
    </source>
</evidence>
<reference evidence="3" key="1">
    <citation type="submission" date="2013-02" db="EMBL/GenBank/DDBJ databases">
        <authorList>
            <person name="Hughes D."/>
        </authorList>
    </citation>
    <scope>NUCLEOTIDE SEQUENCE</scope>
    <source>
        <strain>Durham</strain>
        <strain evidence="3">NC isolate 2 -- Noor lab</strain>
    </source>
</reference>
<dbReference type="InterPro" id="IPR029000">
    <property type="entry name" value="Cyclophilin-like_dom_sf"/>
</dbReference>
<dbReference type="EnsemblMetazoa" id="MESCA005080-RA">
    <property type="protein sequence ID" value="MESCA005080-PA"/>
    <property type="gene ID" value="MESCA005080"/>
</dbReference>
<sequence>MMQGGDFTKGNGTVGEFILEERFEDEN</sequence>
<evidence type="ECO:0000313" key="2">
    <source>
        <dbReference type="EnsemblMetazoa" id="MESCA005080-PA"/>
    </source>
</evidence>
<proteinExistence type="predicted"/>
<dbReference type="HOGENOM" id="CLU_3415384_0_0_1"/>
<dbReference type="AlphaFoldDB" id="T1GND3"/>
<protein>
    <submittedName>
        <fullName evidence="2">Uncharacterized protein</fullName>
    </submittedName>
</protein>
<feature type="region of interest" description="Disordered" evidence="1">
    <location>
        <begin position="1"/>
        <end position="27"/>
    </location>
</feature>
<evidence type="ECO:0000256" key="1">
    <source>
        <dbReference type="SAM" id="MobiDB-lite"/>
    </source>
</evidence>
<accession>T1GND3</accession>
<name>T1GND3_MEGSC</name>
<organism evidence="2 3">
    <name type="scientific">Megaselia scalaris</name>
    <name type="common">Humpbacked fly</name>
    <name type="synonym">Phora scalaris</name>
    <dbReference type="NCBI Taxonomy" id="36166"/>
    <lineage>
        <taxon>Eukaryota</taxon>
        <taxon>Metazoa</taxon>
        <taxon>Ecdysozoa</taxon>
        <taxon>Arthropoda</taxon>
        <taxon>Hexapoda</taxon>
        <taxon>Insecta</taxon>
        <taxon>Pterygota</taxon>
        <taxon>Neoptera</taxon>
        <taxon>Endopterygota</taxon>
        <taxon>Diptera</taxon>
        <taxon>Brachycera</taxon>
        <taxon>Muscomorpha</taxon>
        <taxon>Platypezoidea</taxon>
        <taxon>Phoridae</taxon>
        <taxon>Megaseliini</taxon>
        <taxon>Megaselia</taxon>
    </lineage>
</organism>
<keyword evidence="3" id="KW-1185">Reference proteome</keyword>
<reference evidence="2" key="2">
    <citation type="submission" date="2015-06" db="UniProtKB">
        <authorList>
            <consortium name="EnsemblMetazoa"/>
        </authorList>
    </citation>
    <scope>IDENTIFICATION</scope>
</reference>
<dbReference type="SUPFAM" id="SSF50891">
    <property type="entry name" value="Cyclophilin-like"/>
    <property type="match status" value="1"/>
</dbReference>
<dbReference type="Proteomes" id="UP000015102">
    <property type="component" value="Unassembled WGS sequence"/>
</dbReference>